<dbReference type="SUPFAM" id="SSF48371">
    <property type="entry name" value="ARM repeat"/>
    <property type="match status" value="1"/>
</dbReference>
<keyword evidence="2" id="KW-1185">Reference proteome</keyword>
<dbReference type="RefSeq" id="WP_076456499.1">
    <property type="nucleotide sequence ID" value="NZ_FTOB01000006.1"/>
</dbReference>
<dbReference type="InterPro" id="IPR011989">
    <property type="entry name" value="ARM-like"/>
</dbReference>
<proteinExistence type="predicted"/>
<sequence>MISIEELKHEYNTYKNEGTLMDNVFELKEHLLSSDSKEFLEFHYSILDDNSIPEGPKNMIISFFYSDVVNKRDKTVVSDFLYEKYKTESDLEKKARLIQILGHLRSPLVKEIVEKEIKSPIRDIRYRCLIVMGWVGTSVEDLNILNERMLNDEDGQLRGYAATAMRQIWYNKKSVKNRVTRYIKEAIVNESNTEALTGMIITIQDLHKKKLGVKESNYGDISGDVQKAKLKTIKMLEKLK</sequence>
<dbReference type="Proteomes" id="UP000185728">
    <property type="component" value="Unassembled WGS sequence"/>
</dbReference>
<evidence type="ECO:0000313" key="2">
    <source>
        <dbReference type="Proteomes" id="UP000185728"/>
    </source>
</evidence>
<evidence type="ECO:0000313" key="1">
    <source>
        <dbReference type="EMBL" id="SIS97468.1"/>
    </source>
</evidence>
<dbReference type="InterPro" id="IPR016024">
    <property type="entry name" value="ARM-type_fold"/>
</dbReference>
<reference evidence="1 2" key="1">
    <citation type="submission" date="2017-01" db="EMBL/GenBank/DDBJ databases">
        <authorList>
            <person name="Varghese N."/>
            <person name="Submissions S."/>
        </authorList>
    </citation>
    <scope>NUCLEOTIDE SEQUENCE [LARGE SCALE GENOMIC DNA]</scope>
    <source>
        <strain evidence="1 2">DSM 2061</strain>
    </source>
</reference>
<protein>
    <recommendedName>
        <fullName evidence="3">HEAT repeat-containing protein</fullName>
    </recommendedName>
</protein>
<gene>
    <name evidence="1" type="ORF">SAMN05421766_1069</name>
</gene>
<organism evidence="1 2">
    <name type="scientific">Zobellia uliginosa</name>
    <dbReference type="NCBI Taxonomy" id="143224"/>
    <lineage>
        <taxon>Bacteria</taxon>
        <taxon>Pseudomonadati</taxon>
        <taxon>Bacteroidota</taxon>
        <taxon>Flavobacteriia</taxon>
        <taxon>Flavobacteriales</taxon>
        <taxon>Flavobacteriaceae</taxon>
        <taxon>Zobellia</taxon>
    </lineage>
</organism>
<accession>A0ABY1KZF6</accession>
<evidence type="ECO:0008006" key="3">
    <source>
        <dbReference type="Google" id="ProtNLM"/>
    </source>
</evidence>
<dbReference type="EMBL" id="FTOB01000006">
    <property type="protein sequence ID" value="SIS97468.1"/>
    <property type="molecule type" value="Genomic_DNA"/>
</dbReference>
<name>A0ABY1KZF6_9FLAO</name>
<comment type="caution">
    <text evidence="1">The sequence shown here is derived from an EMBL/GenBank/DDBJ whole genome shotgun (WGS) entry which is preliminary data.</text>
</comment>
<dbReference type="Gene3D" id="1.25.10.10">
    <property type="entry name" value="Leucine-rich Repeat Variant"/>
    <property type="match status" value="1"/>
</dbReference>